<dbReference type="SUPFAM" id="SSF48264">
    <property type="entry name" value="Cytochrome P450"/>
    <property type="match status" value="1"/>
</dbReference>
<keyword evidence="3" id="KW-0560">Oxidoreductase</keyword>
<comment type="caution">
    <text evidence="6">The sequence shown here is derived from an EMBL/GenBank/DDBJ whole genome shotgun (WGS) entry which is preliminary data.</text>
</comment>
<dbReference type="Proteomes" id="UP000275267">
    <property type="component" value="Unassembled WGS sequence"/>
</dbReference>
<keyword evidence="5" id="KW-0812">Transmembrane</keyword>
<dbReference type="OrthoDB" id="1711835at2759"/>
<dbReference type="InterPro" id="IPR036396">
    <property type="entry name" value="Cyt_P450_sf"/>
</dbReference>
<keyword evidence="4" id="KW-0408">Iron</keyword>
<keyword evidence="2" id="KW-0479">Metal-binding</keyword>
<gene>
    <name evidence="6" type="ORF">C2845_PM03G21890</name>
</gene>
<dbReference type="Gene3D" id="1.10.630.10">
    <property type="entry name" value="Cytochrome P450"/>
    <property type="match status" value="1"/>
</dbReference>
<feature type="transmembrane region" description="Helical" evidence="5">
    <location>
        <begin position="6"/>
        <end position="27"/>
    </location>
</feature>
<keyword evidence="5" id="KW-1133">Transmembrane helix</keyword>
<evidence type="ECO:0000256" key="1">
    <source>
        <dbReference type="ARBA" id="ARBA00010617"/>
    </source>
</evidence>
<accession>A0A3L6TCR8</accession>
<proteinExistence type="inferred from homology"/>
<dbReference type="GO" id="GO:0016705">
    <property type="term" value="F:oxidoreductase activity, acting on paired donors, with incorporation or reduction of molecular oxygen"/>
    <property type="evidence" value="ECO:0007669"/>
    <property type="project" value="InterPro"/>
</dbReference>
<dbReference type="GO" id="GO:0005506">
    <property type="term" value="F:iron ion binding"/>
    <property type="evidence" value="ECO:0007669"/>
    <property type="project" value="InterPro"/>
</dbReference>
<evidence type="ECO:0000313" key="7">
    <source>
        <dbReference type="Proteomes" id="UP000275267"/>
    </source>
</evidence>
<evidence type="ECO:0000256" key="5">
    <source>
        <dbReference type="SAM" id="Phobius"/>
    </source>
</evidence>
<evidence type="ECO:0000256" key="3">
    <source>
        <dbReference type="ARBA" id="ARBA00023002"/>
    </source>
</evidence>
<dbReference type="PANTHER" id="PTHR24296">
    <property type="entry name" value="CYTOCHROME P450"/>
    <property type="match status" value="1"/>
</dbReference>
<keyword evidence="5" id="KW-0472">Membrane</keyword>
<protein>
    <submittedName>
        <fullName evidence="6">Uncharacterized protein</fullName>
    </submittedName>
</protein>
<dbReference type="GO" id="GO:0020037">
    <property type="term" value="F:heme binding"/>
    <property type="evidence" value="ECO:0007669"/>
    <property type="project" value="InterPro"/>
</dbReference>
<dbReference type="AlphaFoldDB" id="A0A3L6TCR8"/>
<dbReference type="EMBL" id="PQIB02000002">
    <property type="protein sequence ID" value="RLN36071.1"/>
    <property type="molecule type" value="Genomic_DNA"/>
</dbReference>
<comment type="similarity">
    <text evidence="1">Belongs to the cytochrome P450 family.</text>
</comment>
<name>A0A3L6TCR8_PANMI</name>
<dbReference type="STRING" id="4540.A0A3L6TCR8"/>
<reference evidence="7" key="1">
    <citation type="journal article" date="2019" name="Nat. Commun.">
        <title>The genome of broomcorn millet.</title>
        <authorList>
            <person name="Zou C."/>
            <person name="Miki D."/>
            <person name="Li D."/>
            <person name="Tang Q."/>
            <person name="Xiao L."/>
            <person name="Rajput S."/>
            <person name="Deng P."/>
            <person name="Jia W."/>
            <person name="Huang R."/>
            <person name="Zhang M."/>
            <person name="Sun Y."/>
            <person name="Hu J."/>
            <person name="Fu X."/>
            <person name="Schnable P.S."/>
            <person name="Li F."/>
            <person name="Zhang H."/>
            <person name="Feng B."/>
            <person name="Zhu X."/>
            <person name="Liu R."/>
            <person name="Schnable J.C."/>
            <person name="Zhu J.-K."/>
            <person name="Zhang H."/>
        </authorList>
    </citation>
    <scope>NUCLEOTIDE SEQUENCE [LARGE SCALE GENOMIC DNA]</scope>
</reference>
<organism evidence="6 7">
    <name type="scientific">Panicum miliaceum</name>
    <name type="common">Proso millet</name>
    <name type="synonym">Broomcorn millet</name>
    <dbReference type="NCBI Taxonomy" id="4540"/>
    <lineage>
        <taxon>Eukaryota</taxon>
        <taxon>Viridiplantae</taxon>
        <taxon>Streptophyta</taxon>
        <taxon>Embryophyta</taxon>
        <taxon>Tracheophyta</taxon>
        <taxon>Spermatophyta</taxon>
        <taxon>Magnoliopsida</taxon>
        <taxon>Liliopsida</taxon>
        <taxon>Poales</taxon>
        <taxon>Poaceae</taxon>
        <taxon>PACMAD clade</taxon>
        <taxon>Panicoideae</taxon>
        <taxon>Panicodae</taxon>
        <taxon>Paniceae</taxon>
        <taxon>Panicinae</taxon>
        <taxon>Panicum</taxon>
        <taxon>Panicum sect. Panicum</taxon>
    </lineage>
</organism>
<dbReference type="GO" id="GO:0004497">
    <property type="term" value="F:monooxygenase activity"/>
    <property type="evidence" value="ECO:0007669"/>
    <property type="project" value="InterPro"/>
</dbReference>
<evidence type="ECO:0000256" key="2">
    <source>
        <dbReference type="ARBA" id="ARBA00022723"/>
    </source>
</evidence>
<keyword evidence="7" id="KW-1185">Reference proteome</keyword>
<sequence>MELSLTSPPLLLLVLLLALLLQLLHYLRRRDPRKQRRANGLNVYPLLGTLPHLIKNRHRFLEWSTGVLQRSPTHTVSFKAVGFGGGVIIANPTNVEHILKTNFGNYPKGELTVSMVEDLHGVGIFNSDGDRWLWKRKAASHEFRFSTSSFRAFVELRGMHYLHTTVKGALHCLLQ</sequence>
<evidence type="ECO:0000313" key="6">
    <source>
        <dbReference type="EMBL" id="RLN36071.1"/>
    </source>
</evidence>
<evidence type="ECO:0000256" key="4">
    <source>
        <dbReference type="ARBA" id="ARBA00023004"/>
    </source>
</evidence>